<evidence type="ECO:0000256" key="1">
    <source>
        <dbReference type="SAM" id="Phobius"/>
    </source>
</evidence>
<dbReference type="InterPro" id="IPR051200">
    <property type="entry name" value="Host-pathogen_enzymatic-act"/>
</dbReference>
<dbReference type="PANTHER" id="PTHR47197:SF3">
    <property type="entry name" value="DIHYDRO-HEME D1 DEHYDROGENASE"/>
    <property type="match status" value="1"/>
</dbReference>
<dbReference type="EMBL" id="JAVIIV010000023">
    <property type="protein sequence ID" value="MDX8488851.1"/>
    <property type="molecule type" value="Genomic_DNA"/>
</dbReference>
<proteinExistence type="predicted"/>
<keyword evidence="3" id="KW-1185">Reference proteome</keyword>
<keyword evidence="1" id="KW-1133">Transmembrane helix</keyword>
<keyword evidence="1" id="KW-0812">Transmembrane</keyword>
<reference evidence="2 3" key="1">
    <citation type="submission" date="2023-08" db="EMBL/GenBank/DDBJ databases">
        <title>Implementing the SeqCode for naming new Mesorhizobium species isolated from Vachellia karroo root nodules.</title>
        <authorList>
            <person name="Van Lill M."/>
        </authorList>
    </citation>
    <scope>NUCLEOTIDE SEQUENCE [LARGE SCALE GENOMIC DNA]</scope>
    <source>
        <strain evidence="2 3">VK2B</strain>
    </source>
</reference>
<comment type="caution">
    <text evidence="2">The sequence shown here is derived from an EMBL/GenBank/DDBJ whole genome shotgun (WGS) entry which is preliminary data.</text>
</comment>
<protein>
    <submittedName>
        <fullName evidence="2">Uncharacterized protein</fullName>
    </submittedName>
</protein>
<accession>A0ABU4YPD6</accession>
<sequence>MTDFEDETMRNNRRNNAVAQAVDNRSGIARRMTLLALMAAAAVAAAALIVRPAGAEPVASGFVYTADEHGGSISRTDLSTGKVDSFPVAITPHDAARRGKVVKTIRTGLGAHGVAVSNDGAFVLVTNIVDGTVSLISVKDQSVLKSYAVGKGPNGITFQSASPASGDAG</sequence>
<dbReference type="Proteomes" id="UP001280156">
    <property type="component" value="Unassembled WGS sequence"/>
</dbReference>
<gene>
    <name evidence="2" type="ORF">RFM52_27145</name>
</gene>
<name>A0ABU4YPD6_9HYPH</name>
<dbReference type="InterPro" id="IPR011045">
    <property type="entry name" value="N2O_reductase_N"/>
</dbReference>
<evidence type="ECO:0000313" key="2">
    <source>
        <dbReference type="EMBL" id="MDX8488851.1"/>
    </source>
</evidence>
<dbReference type="SUPFAM" id="SSF50974">
    <property type="entry name" value="Nitrous oxide reductase, N-terminal domain"/>
    <property type="match status" value="1"/>
</dbReference>
<feature type="transmembrane region" description="Helical" evidence="1">
    <location>
        <begin position="32"/>
        <end position="50"/>
    </location>
</feature>
<evidence type="ECO:0000313" key="3">
    <source>
        <dbReference type="Proteomes" id="UP001280156"/>
    </source>
</evidence>
<keyword evidence="1" id="KW-0472">Membrane</keyword>
<organism evidence="2 3">
    <name type="scientific">Mesorhizobium humile</name>
    <dbReference type="NCBI Taxonomy" id="3072313"/>
    <lineage>
        <taxon>Bacteria</taxon>
        <taxon>Pseudomonadati</taxon>
        <taxon>Pseudomonadota</taxon>
        <taxon>Alphaproteobacteria</taxon>
        <taxon>Hyphomicrobiales</taxon>
        <taxon>Phyllobacteriaceae</taxon>
        <taxon>Mesorhizobium</taxon>
    </lineage>
</organism>
<dbReference type="InterPro" id="IPR015943">
    <property type="entry name" value="WD40/YVTN_repeat-like_dom_sf"/>
</dbReference>
<dbReference type="RefSeq" id="WP_320298764.1">
    <property type="nucleotide sequence ID" value="NZ_JAVIIU010000019.1"/>
</dbReference>
<dbReference type="PANTHER" id="PTHR47197">
    <property type="entry name" value="PROTEIN NIRF"/>
    <property type="match status" value="1"/>
</dbReference>
<dbReference type="Gene3D" id="2.130.10.10">
    <property type="entry name" value="YVTN repeat-like/Quinoprotein amine dehydrogenase"/>
    <property type="match status" value="1"/>
</dbReference>